<feature type="domain" description="F-box" evidence="2">
    <location>
        <begin position="176"/>
        <end position="221"/>
    </location>
</feature>
<dbReference type="Gene3D" id="3.80.10.10">
    <property type="entry name" value="Ribonuclease Inhibitor"/>
    <property type="match status" value="1"/>
</dbReference>
<dbReference type="InterPro" id="IPR030564">
    <property type="entry name" value="Myotubularin"/>
</dbReference>
<evidence type="ECO:0000313" key="5">
    <source>
        <dbReference type="WBParaSite" id="jg16863"/>
    </source>
</evidence>
<dbReference type="GO" id="GO:0019903">
    <property type="term" value="F:protein phosphatase binding"/>
    <property type="evidence" value="ECO:0007669"/>
    <property type="project" value="TreeGrafter"/>
</dbReference>
<dbReference type="InterPro" id="IPR032675">
    <property type="entry name" value="LRR_dom_sf"/>
</dbReference>
<dbReference type="InterPro" id="IPR029021">
    <property type="entry name" value="Prot-tyrosine_phosphatase-like"/>
</dbReference>
<dbReference type="GO" id="GO:0005737">
    <property type="term" value="C:cytoplasm"/>
    <property type="evidence" value="ECO:0007669"/>
    <property type="project" value="TreeGrafter"/>
</dbReference>
<dbReference type="GO" id="GO:0010507">
    <property type="term" value="P:negative regulation of autophagy"/>
    <property type="evidence" value="ECO:0007669"/>
    <property type="project" value="TreeGrafter"/>
</dbReference>
<dbReference type="CDD" id="cd09917">
    <property type="entry name" value="F-box_SF"/>
    <property type="match status" value="1"/>
</dbReference>
<dbReference type="GO" id="GO:0046856">
    <property type="term" value="P:phosphatidylinositol dephosphorylation"/>
    <property type="evidence" value="ECO:0007669"/>
    <property type="project" value="TreeGrafter"/>
</dbReference>
<evidence type="ECO:0000259" key="2">
    <source>
        <dbReference type="PROSITE" id="PS50181"/>
    </source>
</evidence>
<dbReference type="InterPro" id="IPR010569">
    <property type="entry name" value="Myotubularin-like_Pase_dom"/>
</dbReference>
<dbReference type="Proteomes" id="UP000887574">
    <property type="component" value="Unplaced"/>
</dbReference>
<accession>A0A915D7L6</accession>
<dbReference type="SUPFAM" id="SSF52799">
    <property type="entry name" value="(Phosphotyrosine protein) phosphatases II"/>
    <property type="match status" value="1"/>
</dbReference>
<dbReference type="Pfam" id="PF12937">
    <property type="entry name" value="F-box-like"/>
    <property type="match status" value="1"/>
</dbReference>
<keyword evidence="4" id="KW-1185">Reference proteome</keyword>
<protein>
    <submittedName>
        <fullName evidence="5">F-box domain-containing protein</fullName>
    </submittedName>
</protein>
<evidence type="ECO:0000256" key="1">
    <source>
        <dbReference type="ARBA" id="ARBA00007471"/>
    </source>
</evidence>
<reference evidence="5" key="1">
    <citation type="submission" date="2022-11" db="UniProtKB">
        <authorList>
            <consortium name="WormBaseParasite"/>
        </authorList>
    </citation>
    <scope>IDENTIFICATION</scope>
</reference>
<dbReference type="PANTHER" id="PTHR10807:SF73">
    <property type="entry name" value="LD06050P"/>
    <property type="match status" value="1"/>
</dbReference>
<organism evidence="4 5">
    <name type="scientific">Ditylenchus dipsaci</name>
    <dbReference type="NCBI Taxonomy" id="166011"/>
    <lineage>
        <taxon>Eukaryota</taxon>
        <taxon>Metazoa</taxon>
        <taxon>Ecdysozoa</taxon>
        <taxon>Nematoda</taxon>
        <taxon>Chromadorea</taxon>
        <taxon>Rhabditida</taxon>
        <taxon>Tylenchina</taxon>
        <taxon>Tylenchomorpha</taxon>
        <taxon>Sphaerularioidea</taxon>
        <taxon>Anguinidae</taxon>
        <taxon>Anguininae</taxon>
        <taxon>Ditylenchus</taxon>
    </lineage>
</organism>
<dbReference type="PROSITE" id="PS50181">
    <property type="entry name" value="FBOX"/>
    <property type="match status" value="1"/>
</dbReference>
<dbReference type="SUPFAM" id="SSF81383">
    <property type="entry name" value="F-box domain"/>
    <property type="match status" value="1"/>
</dbReference>
<dbReference type="PROSITE" id="PS51339">
    <property type="entry name" value="PPASE_MYOTUBULARIN"/>
    <property type="match status" value="1"/>
</dbReference>
<dbReference type="InterPro" id="IPR001810">
    <property type="entry name" value="F-box_dom"/>
</dbReference>
<dbReference type="PANTHER" id="PTHR10807">
    <property type="entry name" value="MYOTUBULARIN-RELATED"/>
    <property type="match status" value="1"/>
</dbReference>
<dbReference type="WBParaSite" id="jg16863">
    <property type="protein sequence ID" value="jg16863"/>
    <property type="gene ID" value="jg16863"/>
</dbReference>
<name>A0A915D7L6_9BILA</name>
<dbReference type="InterPro" id="IPR036047">
    <property type="entry name" value="F-box-like_dom_sf"/>
</dbReference>
<dbReference type="Pfam" id="PF06602">
    <property type="entry name" value="Myotub-related"/>
    <property type="match status" value="1"/>
</dbReference>
<dbReference type="AlphaFoldDB" id="A0A915D7L6"/>
<evidence type="ECO:0000259" key="3">
    <source>
        <dbReference type="PROSITE" id="PS51339"/>
    </source>
</evidence>
<feature type="domain" description="Myotubularin phosphatase" evidence="3">
    <location>
        <begin position="1"/>
        <end position="191"/>
    </location>
</feature>
<comment type="similarity">
    <text evidence="1">Belongs to the protein-tyrosine phosphatase family. Non-receptor class myotubularin subfamily.</text>
</comment>
<evidence type="ECO:0000313" key="4">
    <source>
        <dbReference type="Proteomes" id="UP000887574"/>
    </source>
</evidence>
<sequence length="394" mass="46516">MRGFQSLIEHEWIAAGHPFTLRCAHSAYATGSLTGPYESPVFLCFLDCVWQIMRQYPCCFEFTEEFLIFLFEHAYASEFGSYLGNNEFEKTKYRVKEGTVSLWSYVNHPEVLPMLLHKALFCGKEYWKIREKELQSKIIQLQKPSITSPTTLSKKVATLNNEKKLEEPLGNLKMDQTSINSLSLEILVRIFEHLNYRHRVRVERVCTYWKLAGKLHAWKRVTRLKFTRKMLCLKEPWKDWKRNKLVVELSQAAIAKKEKLKHTWSVYSLALRNPDIYKHTRPSRTLGAFSAIIQRCGPYLEELHLRDIGVDTRFGRFFRFMPHIKHLRIDSPLDKWHLELVDRFYSSQLISLAISYINGVDYHMFEQILRKATKLECLRVGNMSSLFDYDEQEV</sequence>
<proteinExistence type="inferred from homology"/>